<accession>A0A856MGG8</accession>
<name>A0A856MGG8_9CYAN</name>
<gene>
    <name evidence="4" type="ORF">DP114_22585</name>
</gene>
<evidence type="ECO:0000256" key="1">
    <source>
        <dbReference type="ARBA" id="ARBA00007362"/>
    </source>
</evidence>
<dbReference type="KEGG" id="bsen:DP114_22585"/>
<feature type="transmembrane region" description="Helical" evidence="2">
    <location>
        <begin position="237"/>
        <end position="259"/>
    </location>
</feature>
<dbReference type="EMBL" id="CP030118">
    <property type="protein sequence ID" value="QDL10313.1"/>
    <property type="molecule type" value="Genomic_DNA"/>
</dbReference>
<evidence type="ECO:0000259" key="3">
    <source>
        <dbReference type="Pfam" id="PF00892"/>
    </source>
</evidence>
<dbReference type="GO" id="GO:0016020">
    <property type="term" value="C:membrane"/>
    <property type="evidence" value="ECO:0007669"/>
    <property type="project" value="InterPro"/>
</dbReference>
<feature type="transmembrane region" description="Helical" evidence="2">
    <location>
        <begin position="206"/>
        <end position="225"/>
    </location>
</feature>
<feature type="transmembrane region" description="Helical" evidence="2">
    <location>
        <begin position="148"/>
        <end position="164"/>
    </location>
</feature>
<feature type="domain" description="EamA" evidence="3">
    <location>
        <begin position="23"/>
        <end position="163"/>
    </location>
</feature>
<feature type="transmembrane region" description="Helical" evidence="2">
    <location>
        <begin position="91"/>
        <end position="111"/>
    </location>
</feature>
<protein>
    <submittedName>
        <fullName evidence="4">EamA family transporter</fullName>
    </submittedName>
</protein>
<dbReference type="PANTHER" id="PTHR22911">
    <property type="entry name" value="ACYL-MALONYL CONDENSING ENZYME-RELATED"/>
    <property type="match status" value="1"/>
</dbReference>
<feature type="transmembrane region" description="Helical" evidence="2">
    <location>
        <begin position="176"/>
        <end position="194"/>
    </location>
</feature>
<dbReference type="SUPFAM" id="SSF103481">
    <property type="entry name" value="Multidrug resistance efflux transporter EmrE"/>
    <property type="match status" value="2"/>
</dbReference>
<organism evidence="4 5">
    <name type="scientific">Brasilonema sennae CENA114</name>
    <dbReference type="NCBI Taxonomy" id="415709"/>
    <lineage>
        <taxon>Bacteria</taxon>
        <taxon>Bacillati</taxon>
        <taxon>Cyanobacteriota</taxon>
        <taxon>Cyanophyceae</taxon>
        <taxon>Nostocales</taxon>
        <taxon>Scytonemataceae</taxon>
        <taxon>Brasilonema</taxon>
        <taxon>Bromeliae group (in: Brasilonema)</taxon>
    </lineage>
</organism>
<evidence type="ECO:0000313" key="4">
    <source>
        <dbReference type="EMBL" id="QDL10313.1"/>
    </source>
</evidence>
<sequence length="323" mass="35334">MLKAKLKFPYEQLLATPTTAAVASLVVSLVALSFSPILIRLSESELGPNATIFNRFWISTVAFVLWNGFAAARRRLSNGQPEKLQLYPIRLVLLLLAGGIVIFATLALWALSLTQTNVANATLMHYLAPLFTVLGGWLIFGKRFDGKFLIGMFVAIFGAGIIVYNDISLTSDKLQGDLMALLSAVFLGFYPLIVEQLRSQLSTTIIMTWCSAIGSVLLLPIALLTEDRLFPYSLGGWLYAILLALICQILGLGLYAYSLNKLSSGFVSLCDLFVPVFSSLEAWVIFSEGLNWSTLISFVVIVSGVYLTSSSEFAIKEEVESAM</sequence>
<keyword evidence="2" id="KW-0812">Transmembrane</keyword>
<dbReference type="InterPro" id="IPR000620">
    <property type="entry name" value="EamA_dom"/>
</dbReference>
<evidence type="ECO:0000313" key="5">
    <source>
        <dbReference type="Proteomes" id="UP000503129"/>
    </source>
</evidence>
<keyword evidence="5" id="KW-1185">Reference proteome</keyword>
<feature type="transmembrane region" description="Helical" evidence="2">
    <location>
        <begin position="123"/>
        <end position="141"/>
    </location>
</feature>
<dbReference type="Proteomes" id="UP000503129">
    <property type="component" value="Chromosome"/>
</dbReference>
<feature type="transmembrane region" description="Helical" evidence="2">
    <location>
        <begin position="292"/>
        <end position="315"/>
    </location>
</feature>
<evidence type="ECO:0000256" key="2">
    <source>
        <dbReference type="SAM" id="Phobius"/>
    </source>
</evidence>
<keyword evidence="2" id="KW-0472">Membrane</keyword>
<reference evidence="4 5" key="1">
    <citation type="submission" date="2018-06" db="EMBL/GenBank/DDBJ databases">
        <title>Comparative genomics of Brasilonema spp. strains.</title>
        <authorList>
            <person name="Alvarenga D.O."/>
            <person name="Fiore M.F."/>
            <person name="Varani A.M."/>
        </authorList>
    </citation>
    <scope>NUCLEOTIDE SEQUENCE [LARGE SCALE GENOMIC DNA]</scope>
    <source>
        <strain evidence="4 5">CENA114</strain>
    </source>
</reference>
<keyword evidence="2" id="KW-1133">Transmembrane helix</keyword>
<dbReference type="RefSeq" id="WP_171977161.1">
    <property type="nucleotide sequence ID" value="NZ_CAWOXK010000001.1"/>
</dbReference>
<feature type="domain" description="EamA" evidence="3">
    <location>
        <begin position="176"/>
        <end position="309"/>
    </location>
</feature>
<dbReference type="Pfam" id="PF00892">
    <property type="entry name" value="EamA"/>
    <property type="match status" value="2"/>
</dbReference>
<feature type="transmembrane region" description="Helical" evidence="2">
    <location>
        <begin position="52"/>
        <end position="70"/>
    </location>
</feature>
<comment type="similarity">
    <text evidence="1">Belongs to the EamA transporter family.</text>
</comment>
<dbReference type="InterPro" id="IPR037185">
    <property type="entry name" value="EmrE-like"/>
</dbReference>
<dbReference type="PANTHER" id="PTHR22911:SF76">
    <property type="entry name" value="EAMA DOMAIN-CONTAINING PROTEIN"/>
    <property type="match status" value="1"/>
</dbReference>
<dbReference type="AlphaFoldDB" id="A0A856MGG8"/>
<feature type="transmembrane region" description="Helical" evidence="2">
    <location>
        <begin position="266"/>
        <end position="286"/>
    </location>
</feature>
<feature type="transmembrane region" description="Helical" evidence="2">
    <location>
        <begin position="12"/>
        <end position="32"/>
    </location>
</feature>
<proteinExistence type="inferred from homology"/>